<gene>
    <name evidence="1" type="ORF">PLEPLA_LOCUS46201</name>
</gene>
<name>A0A9N7ZBZ2_PLEPL</name>
<accession>A0A9N7ZBZ2</accession>
<evidence type="ECO:0000313" key="1">
    <source>
        <dbReference type="EMBL" id="CAB1458371.1"/>
    </source>
</evidence>
<protein>
    <submittedName>
        <fullName evidence="1">Uncharacterized protein</fullName>
    </submittedName>
</protein>
<dbReference type="AlphaFoldDB" id="A0A9N7ZBZ2"/>
<proteinExistence type="predicted"/>
<comment type="caution">
    <text evidence="1">The sequence shown here is derived from an EMBL/GenBank/DDBJ whole genome shotgun (WGS) entry which is preliminary data.</text>
</comment>
<organism evidence="1 2">
    <name type="scientific">Pleuronectes platessa</name>
    <name type="common">European plaice</name>
    <dbReference type="NCBI Taxonomy" id="8262"/>
    <lineage>
        <taxon>Eukaryota</taxon>
        <taxon>Metazoa</taxon>
        <taxon>Chordata</taxon>
        <taxon>Craniata</taxon>
        <taxon>Vertebrata</taxon>
        <taxon>Euteleostomi</taxon>
        <taxon>Actinopterygii</taxon>
        <taxon>Neopterygii</taxon>
        <taxon>Teleostei</taxon>
        <taxon>Neoteleostei</taxon>
        <taxon>Acanthomorphata</taxon>
        <taxon>Carangaria</taxon>
        <taxon>Pleuronectiformes</taxon>
        <taxon>Pleuronectoidei</taxon>
        <taxon>Pleuronectidae</taxon>
        <taxon>Pleuronectes</taxon>
    </lineage>
</organism>
<sequence>MLRTGRAAALTVNLSGPGECSFRNDQGSLCSPFELESNSRRPLIPSHGYTHSELVLNGTLDPTLTQHGPPDVGSRHSGAFDCSTKRCQSYSMVLAALFRPRCLARACRVLSSGALFVCHDGGCRGQSQCAWEDAGAPRAWPLRLFGGSAESWRAVTPPALGVVTAGGA</sequence>
<keyword evidence="2" id="KW-1185">Reference proteome</keyword>
<reference evidence="1" key="1">
    <citation type="submission" date="2020-03" db="EMBL/GenBank/DDBJ databases">
        <authorList>
            <person name="Weist P."/>
        </authorList>
    </citation>
    <scope>NUCLEOTIDE SEQUENCE</scope>
</reference>
<dbReference type="Proteomes" id="UP001153269">
    <property type="component" value="Unassembled WGS sequence"/>
</dbReference>
<evidence type="ECO:0000313" key="2">
    <source>
        <dbReference type="Proteomes" id="UP001153269"/>
    </source>
</evidence>
<dbReference type="EMBL" id="CADEAL010004384">
    <property type="protein sequence ID" value="CAB1458371.1"/>
    <property type="molecule type" value="Genomic_DNA"/>
</dbReference>